<dbReference type="NCBIfam" id="TIGR00217">
    <property type="entry name" value="malQ"/>
    <property type="match status" value="1"/>
</dbReference>
<feature type="region of interest" description="Disordered" evidence="11">
    <location>
        <begin position="34"/>
        <end position="70"/>
    </location>
</feature>
<reference evidence="12 13" key="1">
    <citation type="submission" date="2024-06" db="EMBL/GenBank/DDBJ databases">
        <title>The Natural Products Discovery Center: Release of the First 8490 Sequenced Strains for Exploring Actinobacteria Biosynthetic Diversity.</title>
        <authorList>
            <person name="Kalkreuter E."/>
            <person name="Kautsar S.A."/>
            <person name="Yang D."/>
            <person name="Bader C.D."/>
            <person name="Teijaro C.N."/>
            <person name="Fluegel L."/>
            <person name="Davis C.M."/>
            <person name="Simpson J.R."/>
            <person name="Lauterbach L."/>
            <person name="Steele A.D."/>
            <person name="Gui C."/>
            <person name="Meng S."/>
            <person name="Li G."/>
            <person name="Viehrig K."/>
            <person name="Ye F."/>
            <person name="Su P."/>
            <person name="Kiefer A.F."/>
            <person name="Nichols A."/>
            <person name="Cepeda A.J."/>
            <person name="Yan W."/>
            <person name="Fan B."/>
            <person name="Jiang Y."/>
            <person name="Adhikari A."/>
            <person name="Zheng C.-J."/>
            <person name="Schuster L."/>
            <person name="Cowan T.M."/>
            <person name="Smanski M.J."/>
            <person name="Chevrette M.G."/>
            <person name="De Carvalho L.P.S."/>
            <person name="Shen B."/>
        </authorList>
    </citation>
    <scope>NUCLEOTIDE SEQUENCE [LARGE SCALE GENOMIC DNA]</scope>
    <source>
        <strain evidence="12 13">NPDC049574</strain>
    </source>
</reference>
<dbReference type="SUPFAM" id="SSF51445">
    <property type="entry name" value="(Trans)glycosidases"/>
    <property type="match status" value="1"/>
</dbReference>
<evidence type="ECO:0000313" key="13">
    <source>
        <dbReference type="Proteomes" id="UP001552427"/>
    </source>
</evidence>
<comment type="caution">
    <text evidence="12">The sequence shown here is derived from an EMBL/GenBank/DDBJ whole genome shotgun (WGS) entry which is preliminary data.</text>
</comment>
<dbReference type="PANTHER" id="PTHR32438:SF5">
    <property type="entry name" value="4-ALPHA-GLUCANOTRANSFERASE DPE1, CHLOROPLASTIC_AMYLOPLASTIC"/>
    <property type="match status" value="1"/>
</dbReference>
<evidence type="ECO:0000256" key="7">
    <source>
        <dbReference type="ARBA" id="ARBA00023277"/>
    </source>
</evidence>
<dbReference type="RefSeq" id="WP_364462256.1">
    <property type="nucleotide sequence ID" value="NZ_JBFARM010000018.1"/>
</dbReference>
<dbReference type="EC" id="2.4.1.25" evidence="3 10"/>
<evidence type="ECO:0000256" key="1">
    <source>
        <dbReference type="ARBA" id="ARBA00000439"/>
    </source>
</evidence>
<evidence type="ECO:0000256" key="6">
    <source>
        <dbReference type="ARBA" id="ARBA00022679"/>
    </source>
</evidence>
<gene>
    <name evidence="12" type="primary">malQ</name>
    <name evidence="12" type="ORF">AB0K40_43075</name>
</gene>
<evidence type="ECO:0000256" key="9">
    <source>
        <dbReference type="ARBA" id="ARBA00031501"/>
    </source>
</evidence>
<organism evidence="12 13">
    <name type="scientific">Nonomuraea bangladeshensis</name>
    <dbReference type="NCBI Taxonomy" id="404385"/>
    <lineage>
        <taxon>Bacteria</taxon>
        <taxon>Bacillati</taxon>
        <taxon>Actinomycetota</taxon>
        <taxon>Actinomycetes</taxon>
        <taxon>Streptosporangiales</taxon>
        <taxon>Streptosporangiaceae</taxon>
        <taxon>Nonomuraea</taxon>
    </lineage>
</organism>
<comment type="catalytic activity">
    <reaction evidence="1 10">
        <text>Transfers a segment of a (1-&gt;4)-alpha-D-glucan to a new position in an acceptor, which may be glucose or a (1-&gt;4)-alpha-D-glucan.</text>
        <dbReference type="EC" id="2.4.1.25"/>
    </reaction>
</comment>
<keyword evidence="7 10" id="KW-0119">Carbohydrate metabolism</keyword>
<proteinExistence type="inferred from homology"/>
<evidence type="ECO:0000256" key="10">
    <source>
        <dbReference type="RuleBase" id="RU361207"/>
    </source>
</evidence>
<dbReference type="EMBL" id="JBFARM010000018">
    <property type="protein sequence ID" value="MEV4292334.1"/>
    <property type="molecule type" value="Genomic_DNA"/>
</dbReference>
<keyword evidence="5 10" id="KW-0328">Glycosyltransferase</keyword>
<evidence type="ECO:0000313" key="12">
    <source>
        <dbReference type="EMBL" id="MEV4292334.1"/>
    </source>
</evidence>
<accession>A0ABV3HJ50</accession>
<protein>
    <recommendedName>
        <fullName evidence="4 10">4-alpha-glucanotransferase</fullName>
        <ecNumber evidence="3 10">2.4.1.25</ecNumber>
    </recommendedName>
    <alternativeName>
        <fullName evidence="8 10">Amylomaltase</fullName>
    </alternativeName>
    <alternativeName>
        <fullName evidence="9 10">Disproportionating enzyme</fullName>
    </alternativeName>
</protein>
<keyword evidence="6 10" id="KW-0808">Transferase</keyword>
<evidence type="ECO:0000256" key="2">
    <source>
        <dbReference type="ARBA" id="ARBA00005684"/>
    </source>
</evidence>
<dbReference type="Pfam" id="PF02446">
    <property type="entry name" value="Glyco_hydro_77"/>
    <property type="match status" value="1"/>
</dbReference>
<dbReference type="PANTHER" id="PTHR32438">
    <property type="entry name" value="4-ALPHA-GLUCANOTRANSFERASE DPE1, CHLOROPLASTIC/AMYLOPLASTIC"/>
    <property type="match status" value="1"/>
</dbReference>
<dbReference type="Gene3D" id="3.20.20.80">
    <property type="entry name" value="Glycosidases"/>
    <property type="match status" value="1"/>
</dbReference>
<comment type="similarity">
    <text evidence="2 10">Belongs to the disproportionating enzyme family.</text>
</comment>
<evidence type="ECO:0000256" key="3">
    <source>
        <dbReference type="ARBA" id="ARBA00012560"/>
    </source>
</evidence>
<dbReference type="InterPro" id="IPR003385">
    <property type="entry name" value="Glyco_hydro_77"/>
</dbReference>
<keyword evidence="13" id="KW-1185">Reference proteome</keyword>
<dbReference type="GO" id="GO:0004134">
    <property type="term" value="F:4-alpha-glucanotransferase activity"/>
    <property type="evidence" value="ECO:0007669"/>
    <property type="project" value="UniProtKB-EC"/>
</dbReference>
<name>A0ABV3HJ50_9ACTN</name>
<dbReference type="Proteomes" id="UP001552427">
    <property type="component" value="Unassembled WGS sequence"/>
</dbReference>
<sequence>MTDAWGIDHEYEDAAGRHQRVPPETIAALRAVIGAPPDLSGDGPGEPGVQGRGGPGEQGTWARGRGGPAEPETLVMRRGDQVGAADLVLEDGAELRVDGALPPDLPYGYHTLRRPGEDTAHRLIVSPGRCRLPDRRAWGWAVQLYAARSRTSWGVGDLADLRRLAGWAAGHGAGFLLVNPLHATAPVVPVQPSPYYPASRRFHSPLYLRIEDVPGAAAVLDEETVARGRALNDRPGLDRDAAWRLKLAALEGVYAAAPPGGDFERWRAGRGRALEEFATWCALAERHGPSWRAWPAEYRRPDGPAVARFARDHADRLRFHAWLQWLVSRQLATAAAELPIMQDLPVGVDPDGADAWSWQDLLAEGVSVGAPADEFNAAGQDWGLPPFVPWKLRRAGYAPFAESVRAAIAASGGLRIDHVMGLFRLWWIPAGESAGRGAYVRYPAGDLLDIVALESHRAGAPVVGEDLGTVEPGVRETLAGRDLLSYRLLWFERDDPASWPERAMAAVTTHDLPTVAGLWDGGDLAEQRRLGLEPNEDGSRALRGALAAHGGLEPDAGAADAVLAAYRRLAEAPSLLLTATLDDALAAPDRPNIPGADGLRPNWRLPLPVPLEELERLPLPRELGELLSGAVRGSAKGVLGR</sequence>
<evidence type="ECO:0000256" key="5">
    <source>
        <dbReference type="ARBA" id="ARBA00022676"/>
    </source>
</evidence>
<evidence type="ECO:0000256" key="4">
    <source>
        <dbReference type="ARBA" id="ARBA00020295"/>
    </source>
</evidence>
<evidence type="ECO:0000256" key="11">
    <source>
        <dbReference type="SAM" id="MobiDB-lite"/>
    </source>
</evidence>
<evidence type="ECO:0000256" key="8">
    <source>
        <dbReference type="ARBA" id="ARBA00031423"/>
    </source>
</evidence>
<feature type="compositionally biased region" description="Gly residues" evidence="11">
    <location>
        <begin position="42"/>
        <end position="57"/>
    </location>
</feature>
<dbReference type="InterPro" id="IPR017853">
    <property type="entry name" value="GH"/>
</dbReference>